<dbReference type="Gene3D" id="1.20.5.340">
    <property type="match status" value="1"/>
</dbReference>
<name>A0AAV7QPV6_PLEWA</name>
<evidence type="ECO:0000313" key="2">
    <source>
        <dbReference type="Proteomes" id="UP001066276"/>
    </source>
</evidence>
<dbReference type="PANTHER" id="PTHR11505">
    <property type="entry name" value="L1 TRANSPOSABLE ELEMENT-RELATED"/>
    <property type="match status" value="1"/>
</dbReference>
<organism evidence="1 2">
    <name type="scientific">Pleurodeles waltl</name>
    <name type="common">Iberian ribbed newt</name>
    <dbReference type="NCBI Taxonomy" id="8319"/>
    <lineage>
        <taxon>Eukaryota</taxon>
        <taxon>Metazoa</taxon>
        <taxon>Chordata</taxon>
        <taxon>Craniata</taxon>
        <taxon>Vertebrata</taxon>
        <taxon>Euteleostomi</taxon>
        <taxon>Amphibia</taxon>
        <taxon>Batrachia</taxon>
        <taxon>Caudata</taxon>
        <taxon>Salamandroidea</taxon>
        <taxon>Salamandridae</taxon>
        <taxon>Pleurodelinae</taxon>
        <taxon>Pleurodeles</taxon>
    </lineage>
</organism>
<dbReference type="Proteomes" id="UP001066276">
    <property type="component" value="Chromosome 6"/>
</dbReference>
<proteinExistence type="predicted"/>
<protein>
    <submittedName>
        <fullName evidence="1">Uncharacterized protein</fullName>
    </submittedName>
</protein>
<evidence type="ECO:0000313" key="1">
    <source>
        <dbReference type="EMBL" id="KAJ1141472.1"/>
    </source>
</evidence>
<dbReference type="AlphaFoldDB" id="A0AAV7QPV6"/>
<dbReference type="EMBL" id="JANPWB010000010">
    <property type="protein sequence ID" value="KAJ1141472.1"/>
    <property type="molecule type" value="Genomic_DNA"/>
</dbReference>
<accession>A0AAV7QPV6</accession>
<dbReference type="InterPro" id="IPR004244">
    <property type="entry name" value="Transposase_22"/>
</dbReference>
<sequence>MPLASMAPLTFPQSSEAIETIVERIQPSPQSRAIPQDSLTLVNARDKLEQSTRKMFEVILSKIKDLKAKPAQEMEALHNHLAKIKEVMGKVPSRLKEAEDRISNLKYKVETMQWEVTQLKKSERLLEDKLHDLENYNRCSNLRIVGVPEEVEGKKMPDWVDTQLKKAIPELTCSMPSKF</sequence>
<gene>
    <name evidence="1" type="ORF">NDU88_007803</name>
</gene>
<comment type="caution">
    <text evidence="1">The sequence shown here is derived from an EMBL/GenBank/DDBJ whole genome shotgun (WGS) entry which is preliminary data.</text>
</comment>
<keyword evidence="2" id="KW-1185">Reference proteome</keyword>
<reference evidence="1" key="1">
    <citation type="journal article" date="2022" name="bioRxiv">
        <title>Sequencing and chromosome-scale assembly of the giantPleurodeles waltlgenome.</title>
        <authorList>
            <person name="Brown T."/>
            <person name="Elewa A."/>
            <person name="Iarovenko S."/>
            <person name="Subramanian E."/>
            <person name="Araus A.J."/>
            <person name="Petzold A."/>
            <person name="Susuki M."/>
            <person name="Suzuki K.-i.T."/>
            <person name="Hayashi T."/>
            <person name="Toyoda A."/>
            <person name="Oliveira C."/>
            <person name="Osipova E."/>
            <person name="Leigh N.D."/>
            <person name="Simon A."/>
            <person name="Yun M.H."/>
        </authorList>
    </citation>
    <scope>NUCLEOTIDE SEQUENCE</scope>
    <source>
        <strain evidence="1">20211129_DDA</strain>
        <tissue evidence="1">Liver</tissue>
    </source>
</reference>